<protein>
    <submittedName>
        <fullName evidence="2">Uncharacterized protein</fullName>
    </submittedName>
</protein>
<gene>
    <name evidence="2" type="ORF">F2Q69_00032428</name>
</gene>
<sequence length="84" mass="9903">MTTSQHYKLDMSGLNSRDTRITRQHHKTTSLPLAPVTLQNITPVTHENRRAQETELPPPRLHDTEFLREYTATLFCTWETKRRT</sequence>
<dbReference type="EMBL" id="QGKX02000088">
    <property type="protein sequence ID" value="KAF3584219.1"/>
    <property type="molecule type" value="Genomic_DNA"/>
</dbReference>
<comment type="caution">
    <text evidence="2">The sequence shown here is derived from an EMBL/GenBank/DDBJ whole genome shotgun (WGS) entry which is preliminary data.</text>
</comment>
<organism evidence="2 3">
    <name type="scientific">Brassica cretica</name>
    <name type="common">Mustard</name>
    <dbReference type="NCBI Taxonomy" id="69181"/>
    <lineage>
        <taxon>Eukaryota</taxon>
        <taxon>Viridiplantae</taxon>
        <taxon>Streptophyta</taxon>
        <taxon>Embryophyta</taxon>
        <taxon>Tracheophyta</taxon>
        <taxon>Spermatophyta</taxon>
        <taxon>Magnoliopsida</taxon>
        <taxon>eudicotyledons</taxon>
        <taxon>Gunneridae</taxon>
        <taxon>Pentapetalae</taxon>
        <taxon>rosids</taxon>
        <taxon>malvids</taxon>
        <taxon>Brassicales</taxon>
        <taxon>Brassicaceae</taxon>
        <taxon>Brassiceae</taxon>
        <taxon>Brassica</taxon>
    </lineage>
</organism>
<dbReference type="Proteomes" id="UP000712600">
    <property type="component" value="Unassembled WGS sequence"/>
</dbReference>
<feature type="region of interest" description="Disordered" evidence="1">
    <location>
        <begin position="1"/>
        <end position="27"/>
    </location>
</feature>
<evidence type="ECO:0000256" key="1">
    <source>
        <dbReference type="SAM" id="MobiDB-lite"/>
    </source>
</evidence>
<reference evidence="2" key="1">
    <citation type="submission" date="2019-12" db="EMBL/GenBank/DDBJ databases">
        <title>Genome sequencing and annotation of Brassica cretica.</title>
        <authorList>
            <person name="Studholme D.J."/>
            <person name="Sarris P."/>
        </authorList>
    </citation>
    <scope>NUCLEOTIDE SEQUENCE</scope>
    <source>
        <strain evidence="2">PFS-109/04</strain>
        <tissue evidence="2">Leaf</tissue>
    </source>
</reference>
<accession>A0A8S9RWE0</accession>
<dbReference type="AlphaFoldDB" id="A0A8S9RWE0"/>
<name>A0A8S9RWE0_BRACR</name>
<proteinExistence type="predicted"/>
<evidence type="ECO:0000313" key="3">
    <source>
        <dbReference type="Proteomes" id="UP000712600"/>
    </source>
</evidence>
<evidence type="ECO:0000313" key="2">
    <source>
        <dbReference type="EMBL" id="KAF3584219.1"/>
    </source>
</evidence>